<dbReference type="Gene3D" id="3.30.710.10">
    <property type="entry name" value="Potassium Channel Kv1.1, Chain A"/>
    <property type="match status" value="1"/>
</dbReference>
<gene>
    <name evidence="2" type="ORF">C1H76_2881</name>
</gene>
<organism evidence="2 3">
    <name type="scientific">Elsinoe australis</name>
    <dbReference type="NCBI Taxonomy" id="40998"/>
    <lineage>
        <taxon>Eukaryota</taxon>
        <taxon>Fungi</taxon>
        <taxon>Dikarya</taxon>
        <taxon>Ascomycota</taxon>
        <taxon>Pezizomycotina</taxon>
        <taxon>Dothideomycetes</taxon>
        <taxon>Dothideomycetidae</taxon>
        <taxon>Myriangiales</taxon>
        <taxon>Elsinoaceae</taxon>
        <taxon>Elsinoe</taxon>
    </lineage>
</organism>
<feature type="region of interest" description="Disordered" evidence="1">
    <location>
        <begin position="1"/>
        <end position="48"/>
    </location>
</feature>
<accession>A0A4U7B176</accession>
<evidence type="ECO:0008006" key="4">
    <source>
        <dbReference type="Google" id="ProtNLM"/>
    </source>
</evidence>
<dbReference type="AlphaFoldDB" id="A0A4U7B176"/>
<dbReference type="InterPro" id="IPR011333">
    <property type="entry name" value="SKP1/BTB/POZ_sf"/>
</dbReference>
<name>A0A4U7B176_9PEZI</name>
<evidence type="ECO:0000313" key="2">
    <source>
        <dbReference type="EMBL" id="TKX24928.1"/>
    </source>
</evidence>
<evidence type="ECO:0000313" key="3">
    <source>
        <dbReference type="Proteomes" id="UP000308133"/>
    </source>
</evidence>
<dbReference type="EMBL" id="PTQR01000037">
    <property type="protein sequence ID" value="TKX24928.1"/>
    <property type="molecule type" value="Genomic_DNA"/>
</dbReference>
<feature type="compositionally biased region" description="Polar residues" evidence="1">
    <location>
        <begin position="13"/>
        <end position="25"/>
    </location>
</feature>
<sequence length="420" mass="47890">MPEKRKSARLAATPSSSAEVKSQTPPDAERPAKRIKQKGRSDFPDTDDADVILTIGDTTLYLNSKHLSRSSRFFSEFQPNQLPVTAYLERQGGSLYYAKAYRLRFFTPGEECQNNEVEIKHAGDRREFDRACTAHLAVFRALCDLPLNLPEQPEEDIEELVEFEKGQFMRELAKVVAIFKCSSRVKSAVVNEILRLLMKQSKDALRQTCQDLLEAADALENEELFDHLVVHTAAKRSRLGGMNPEWDVDLIDAVEMTGYEMFDKKVSHAVLEIERCFQEGSFNGFLVAGLIRRHLQTTAPEQSGTASGETYNALRRLYDSREGMEFWDTNLAQRVDAMDFGLLAPRPRPAMTTVALSMNVKAVSLKKELKETMQRIHDVLRPLFMEDRNMGYFTCITFPETCAEYPWIQRAKRRAGERVD</sequence>
<protein>
    <recommendedName>
        <fullName evidence="4">BTB domain-containing protein</fullName>
    </recommendedName>
</protein>
<reference evidence="2 3" key="1">
    <citation type="submission" date="2018-02" db="EMBL/GenBank/DDBJ databases">
        <title>Draft genome sequences of Elsinoe sp., causing black scab on jojoba.</title>
        <authorList>
            <person name="Stodart B."/>
            <person name="Jeffress S."/>
            <person name="Ash G."/>
            <person name="Arun Chinnappa K."/>
        </authorList>
    </citation>
    <scope>NUCLEOTIDE SEQUENCE [LARGE SCALE GENOMIC DNA]</scope>
    <source>
        <strain evidence="2 3">Hillstone_2</strain>
    </source>
</reference>
<dbReference type="Proteomes" id="UP000308133">
    <property type="component" value="Unassembled WGS sequence"/>
</dbReference>
<comment type="caution">
    <text evidence="2">The sequence shown here is derived from an EMBL/GenBank/DDBJ whole genome shotgun (WGS) entry which is preliminary data.</text>
</comment>
<evidence type="ECO:0000256" key="1">
    <source>
        <dbReference type="SAM" id="MobiDB-lite"/>
    </source>
</evidence>
<proteinExistence type="predicted"/>